<evidence type="ECO:0000313" key="3">
    <source>
        <dbReference type="EMBL" id="SJK84838.1"/>
    </source>
</evidence>
<dbReference type="NCBIfam" id="TIGR01444">
    <property type="entry name" value="fkbM_fam"/>
    <property type="match status" value="1"/>
</dbReference>
<dbReference type="InterPro" id="IPR029063">
    <property type="entry name" value="SAM-dependent_MTases_sf"/>
</dbReference>
<dbReference type="SUPFAM" id="SSF53335">
    <property type="entry name" value="S-adenosyl-L-methionine-dependent methyltransferases"/>
    <property type="match status" value="1"/>
</dbReference>
<accession>A0A1N5UJL6</accession>
<keyword evidence="2" id="KW-0489">Methyltransferase</keyword>
<dbReference type="GO" id="GO:0032259">
    <property type="term" value="P:methylation"/>
    <property type="evidence" value="ECO:0007669"/>
    <property type="project" value="UniProtKB-KW"/>
</dbReference>
<dbReference type="OrthoDB" id="10394at2157"/>
<evidence type="ECO:0000259" key="1">
    <source>
        <dbReference type="Pfam" id="PF05050"/>
    </source>
</evidence>
<organism evidence="2 5">
    <name type="scientific">Cuniculiplasma divulgatum</name>
    <dbReference type="NCBI Taxonomy" id="1673428"/>
    <lineage>
        <taxon>Archaea</taxon>
        <taxon>Methanobacteriati</taxon>
        <taxon>Thermoplasmatota</taxon>
        <taxon>Thermoplasmata</taxon>
        <taxon>Thermoplasmatales</taxon>
        <taxon>Cuniculiplasmataceae</taxon>
        <taxon>Cuniculiplasma</taxon>
    </lineage>
</organism>
<reference evidence="3" key="3">
    <citation type="submission" date="2016-06" db="EMBL/GenBank/DDBJ databases">
        <authorList>
            <person name="Olsen C.W."/>
            <person name="Carey S."/>
            <person name="Hinshaw L."/>
            <person name="Karasin A.I."/>
        </authorList>
    </citation>
    <scope>NUCLEOTIDE SEQUENCE [LARGE SCALE GENOMIC DNA]</scope>
    <source>
        <strain evidence="3">PM4</strain>
    </source>
</reference>
<evidence type="ECO:0000313" key="2">
    <source>
        <dbReference type="EMBL" id="SIM60796.1"/>
    </source>
</evidence>
<feature type="domain" description="Methyltransferase FkbM" evidence="1">
    <location>
        <begin position="46"/>
        <end position="188"/>
    </location>
</feature>
<dbReference type="GO" id="GO:0008168">
    <property type="term" value="F:methyltransferase activity"/>
    <property type="evidence" value="ECO:0007669"/>
    <property type="project" value="UniProtKB-KW"/>
</dbReference>
<dbReference type="EMBL" id="LT671858">
    <property type="protein sequence ID" value="SIM60796.1"/>
    <property type="molecule type" value="Genomic_DNA"/>
</dbReference>
<dbReference type="Pfam" id="PF05050">
    <property type="entry name" value="Methyltransf_21"/>
    <property type="match status" value="1"/>
</dbReference>
<dbReference type="STRING" id="1673428.CPM_1009"/>
<dbReference type="InterPro" id="IPR052514">
    <property type="entry name" value="SAM-dependent_MTase"/>
</dbReference>
<dbReference type="Proteomes" id="UP000187822">
    <property type="component" value="Chromosome I"/>
</dbReference>
<dbReference type="RefSeq" id="WP_077076255.1">
    <property type="nucleotide sequence ID" value="NZ_LT671858.1"/>
</dbReference>
<name>A0A1N5UJL6_9ARCH</name>
<reference evidence="2 5" key="1">
    <citation type="submission" date="2016-04" db="EMBL/GenBank/DDBJ databases">
        <authorList>
            <person name="Evans L.H."/>
            <person name="Alamgir A."/>
            <person name="Owens N."/>
            <person name="Weber N.D."/>
            <person name="Virtaneva K."/>
            <person name="Barbian K."/>
            <person name="Babar A."/>
            <person name="Rosenke K."/>
        </authorList>
    </citation>
    <scope>NUCLEOTIDE SEQUENCE [LARGE SCALE GENOMIC DNA]</scope>
    <source>
        <strain evidence="2">S5</strain>
        <strain evidence="5">S5(T) (JCM 30642 \VKM B-2941)</strain>
    </source>
</reference>
<dbReference type="PANTHER" id="PTHR34203">
    <property type="entry name" value="METHYLTRANSFERASE, FKBM FAMILY PROTEIN"/>
    <property type="match status" value="1"/>
</dbReference>
<gene>
    <name evidence="3" type="ORF">CPM_1009</name>
    <name evidence="2" type="ORF">CSP5_0995</name>
</gene>
<dbReference type="AlphaFoldDB" id="A0A1N5UJL6"/>
<protein>
    <submittedName>
        <fullName evidence="2">SAM-dependent methyltransferase</fullName>
    </submittedName>
</protein>
<dbReference type="PANTHER" id="PTHR34203:SF15">
    <property type="entry name" value="SLL1173 PROTEIN"/>
    <property type="match status" value="1"/>
</dbReference>
<dbReference type="KEGG" id="cdiv:CPM_1009"/>
<proteinExistence type="predicted"/>
<reference evidence="4" key="2">
    <citation type="submission" date="2016-06" db="EMBL/GenBank/DDBJ databases">
        <authorList>
            <person name="Toshchakov V.S."/>
        </authorList>
    </citation>
    <scope>NUCLEOTIDE SEQUENCE [LARGE SCALE GENOMIC DNA]</scope>
    <source>
        <strain>PM4 (JCM 30641</strain>
        <strain evidence="4">\VKM B-2940)</strain>
    </source>
</reference>
<dbReference type="InterPro" id="IPR006342">
    <property type="entry name" value="FkbM_mtfrase"/>
</dbReference>
<sequence length="254" mass="28399">MSDSRIKFGNFNLQYNDPHDLAAIIESYVLNVYRIQKIKKGGIVVDVGAGIGEFAVIASKIVGNEGKVIAIEPSPEDFKTLQYNIKKNKCGNVIPINSAVSDKKEKLSLSFKGKNFESKADTLQNIIENLKVPVNSIHYMKMDIEGAERFVIPLSIDIIKNFDYLAIQIHDGFSSELIPYMSSQGFEFKRVERNEYILNAFKKVVLHPTDAYRLWKAFKSTGENPGLAKISSGIDISKSDELVVGLFFKPNITA</sequence>
<dbReference type="Gene3D" id="3.40.50.150">
    <property type="entry name" value="Vaccinia Virus protein VP39"/>
    <property type="match status" value="1"/>
</dbReference>
<keyword evidence="4" id="KW-1185">Reference proteome</keyword>
<evidence type="ECO:0000313" key="5">
    <source>
        <dbReference type="Proteomes" id="UP000195607"/>
    </source>
</evidence>
<dbReference type="EMBL" id="LT719092">
    <property type="protein sequence ID" value="SJK84838.1"/>
    <property type="molecule type" value="Genomic_DNA"/>
</dbReference>
<evidence type="ECO:0000313" key="4">
    <source>
        <dbReference type="Proteomes" id="UP000187822"/>
    </source>
</evidence>
<dbReference type="GeneID" id="41588263"/>
<dbReference type="Proteomes" id="UP000195607">
    <property type="component" value="Chromosome I"/>
</dbReference>
<keyword evidence="2" id="KW-0808">Transferase</keyword>